<gene>
    <name evidence="1" type="ORF">HPB51_012897</name>
</gene>
<sequence length="308" mass="34501">MKDDLWPHEMAGCRQGLGTQDEMLRHDIMESRSRHDKVLSLDLTKAFDNTIISDWRVGETLLGLEPSSKYERATTIQAMSTQHMPPVNRGYDPESMQVQETQLDAPSSAKFLPHYEAVLGEMRRNHPGTRTLPMDAETLTTTSCATGAIPPFRGWTPQENRCTTLLAAHMARDEYVVIIKPRQTCNLKQYRGTGSIGNAIRAAISQRSVAAEVSPNLTHQYSLLWKQNLVIVSTKDECVLLILLSLEQLRLTDKTIRLQAYHKATDNMGKRVIRLTNTFTTDYILANWPTPPRLTTQSSGPGGSAPPM</sequence>
<dbReference type="EMBL" id="JABSTU010000004">
    <property type="protein sequence ID" value="KAH8033444.1"/>
    <property type="molecule type" value="Genomic_DNA"/>
</dbReference>
<keyword evidence="2" id="KW-1185">Reference proteome</keyword>
<reference evidence="1" key="1">
    <citation type="journal article" date="2020" name="Cell">
        <title>Large-Scale Comparative Analyses of Tick Genomes Elucidate Their Genetic Diversity and Vector Capacities.</title>
        <authorList>
            <consortium name="Tick Genome and Microbiome Consortium (TIGMIC)"/>
            <person name="Jia N."/>
            <person name="Wang J."/>
            <person name="Shi W."/>
            <person name="Du L."/>
            <person name="Sun Y."/>
            <person name="Zhan W."/>
            <person name="Jiang J.F."/>
            <person name="Wang Q."/>
            <person name="Zhang B."/>
            <person name="Ji P."/>
            <person name="Bell-Sakyi L."/>
            <person name="Cui X.M."/>
            <person name="Yuan T.T."/>
            <person name="Jiang B.G."/>
            <person name="Yang W.F."/>
            <person name="Lam T.T."/>
            <person name="Chang Q.C."/>
            <person name="Ding S.J."/>
            <person name="Wang X.J."/>
            <person name="Zhu J.G."/>
            <person name="Ruan X.D."/>
            <person name="Zhao L."/>
            <person name="Wei J.T."/>
            <person name="Ye R.Z."/>
            <person name="Que T.C."/>
            <person name="Du C.H."/>
            <person name="Zhou Y.H."/>
            <person name="Cheng J.X."/>
            <person name="Dai P.F."/>
            <person name="Guo W.B."/>
            <person name="Han X.H."/>
            <person name="Huang E.J."/>
            <person name="Li L.F."/>
            <person name="Wei W."/>
            <person name="Gao Y.C."/>
            <person name="Liu J.Z."/>
            <person name="Shao H.Z."/>
            <person name="Wang X."/>
            <person name="Wang C.C."/>
            <person name="Yang T.C."/>
            <person name="Huo Q.B."/>
            <person name="Li W."/>
            <person name="Chen H.Y."/>
            <person name="Chen S.E."/>
            <person name="Zhou L.G."/>
            <person name="Ni X.B."/>
            <person name="Tian J.H."/>
            <person name="Sheng Y."/>
            <person name="Liu T."/>
            <person name="Pan Y.S."/>
            <person name="Xia L.Y."/>
            <person name="Li J."/>
            <person name="Zhao F."/>
            <person name="Cao W.C."/>
        </authorList>
    </citation>
    <scope>NUCLEOTIDE SEQUENCE</scope>
    <source>
        <strain evidence="1">Rmic-2018</strain>
    </source>
</reference>
<comment type="caution">
    <text evidence="1">The sequence shown here is derived from an EMBL/GenBank/DDBJ whole genome shotgun (WGS) entry which is preliminary data.</text>
</comment>
<accession>A0A9J6EGU0</accession>
<evidence type="ECO:0000313" key="2">
    <source>
        <dbReference type="Proteomes" id="UP000821866"/>
    </source>
</evidence>
<reference evidence="1" key="2">
    <citation type="submission" date="2021-09" db="EMBL/GenBank/DDBJ databases">
        <authorList>
            <person name="Jia N."/>
            <person name="Wang J."/>
            <person name="Shi W."/>
            <person name="Du L."/>
            <person name="Sun Y."/>
            <person name="Zhan W."/>
            <person name="Jiang J."/>
            <person name="Wang Q."/>
            <person name="Zhang B."/>
            <person name="Ji P."/>
            <person name="Sakyi L.B."/>
            <person name="Cui X."/>
            <person name="Yuan T."/>
            <person name="Jiang B."/>
            <person name="Yang W."/>
            <person name="Lam T.T.-Y."/>
            <person name="Chang Q."/>
            <person name="Ding S."/>
            <person name="Wang X."/>
            <person name="Zhu J."/>
            <person name="Ruan X."/>
            <person name="Zhao L."/>
            <person name="Wei J."/>
            <person name="Que T."/>
            <person name="Du C."/>
            <person name="Cheng J."/>
            <person name="Dai P."/>
            <person name="Han X."/>
            <person name="Huang E."/>
            <person name="Gao Y."/>
            <person name="Liu J."/>
            <person name="Shao H."/>
            <person name="Ye R."/>
            <person name="Li L."/>
            <person name="Wei W."/>
            <person name="Wang X."/>
            <person name="Wang C."/>
            <person name="Huo Q."/>
            <person name="Li W."/>
            <person name="Guo W."/>
            <person name="Chen H."/>
            <person name="Chen S."/>
            <person name="Zhou L."/>
            <person name="Zhou L."/>
            <person name="Ni X."/>
            <person name="Tian J."/>
            <person name="Zhou Y."/>
            <person name="Sheng Y."/>
            <person name="Liu T."/>
            <person name="Pan Y."/>
            <person name="Xia L."/>
            <person name="Li J."/>
            <person name="Zhao F."/>
            <person name="Cao W."/>
        </authorList>
    </citation>
    <scope>NUCLEOTIDE SEQUENCE</scope>
    <source>
        <strain evidence="1">Rmic-2018</strain>
        <tissue evidence="1">Larvae</tissue>
    </source>
</reference>
<proteinExistence type="predicted"/>
<dbReference type="AlphaFoldDB" id="A0A9J6EGU0"/>
<organism evidence="1 2">
    <name type="scientific">Rhipicephalus microplus</name>
    <name type="common">Cattle tick</name>
    <name type="synonym">Boophilus microplus</name>
    <dbReference type="NCBI Taxonomy" id="6941"/>
    <lineage>
        <taxon>Eukaryota</taxon>
        <taxon>Metazoa</taxon>
        <taxon>Ecdysozoa</taxon>
        <taxon>Arthropoda</taxon>
        <taxon>Chelicerata</taxon>
        <taxon>Arachnida</taxon>
        <taxon>Acari</taxon>
        <taxon>Parasitiformes</taxon>
        <taxon>Ixodida</taxon>
        <taxon>Ixodoidea</taxon>
        <taxon>Ixodidae</taxon>
        <taxon>Rhipicephalinae</taxon>
        <taxon>Rhipicephalus</taxon>
        <taxon>Boophilus</taxon>
    </lineage>
</organism>
<evidence type="ECO:0000313" key="1">
    <source>
        <dbReference type="EMBL" id="KAH8033444.1"/>
    </source>
</evidence>
<name>A0A9J6EGU0_RHIMP</name>
<protein>
    <submittedName>
        <fullName evidence="1">Uncharacterized protein</fullName>
    </submittedName>
</protein>
<dbReference type="Proteomes" id="UP000821866">
    <property type="component" value="Chromosome 2"/>
</dbReference>